<reference evidence="2" key="1">
    <citation type="submission" date="2018-05" db="EMBL/GenBank/DDBJ databases">
        <authorList>
            <person name="Lanie J.A."/>
            <person name="Ng W.-L."/>
            <person name="Kazmierczak K.M."/>
            <person name="Andrzejewski T.M."/>
            <person name="Davidsen T.M."/>
            <person name="Wayne K.J."/>
            <person name="Tettelin H."/>
            <person name="Glass J.I."/>
            <person name="Rusch D."/>
            <person name="Podicherti R."/>
            <person name="Tsui H.-C.T."/>
            <person name="Winkler M.E."/>
        </authorList>
    </citation>
    <scope>NUCLEOTIDE SEQUENCE</scope>
</reference>
<dbReference type="AlphaFoldDB" id="A0A382ZP60"/>
<feature type="transmembrane region" description="Helical" evidence="1">
    <location>
        <begin position="89"/>
        <end position="110"/>
    </location>
</feature>
<name>A0A382ZP60_9ZZZZ</name>
<keyword evidence="1" id="KW-1133">Transmembrane helix</keyword>
<keyword evidence="1" id="KW-0812">Transmembrane</keyword>
<evidence type="ECO:0000313" key="2">
    <source>
        <dbReference type="EMBL" id="SVD97327.1"/>
    </source>
</evidence>
<proteinExistence type="predicted"/>
<evidence type="ECO:0000256" key="1">
    <source>
        <dbReference type="SAM" id="Phobius"/>
    </source>
</evidence>
<dbReference type="EMBL" id="UINC01185560">
    <property type="protein sequence ID" value="SVD97327.1"/>
    <property type="molecule type" value="Genomic_DNA"/>
</dbReference>
<accession>A0A382ZP60</accession>
<feature type="transmembrane region" description="Helical" evidence="1">
    <location>
        <begin position="25"/>
        <end position="48"/>
    </location>
</feature>
<protein>
    <submittedName>
        <fullName evidence="2">Uncharacterized protein</fullName>
    </submittedName>
</protein>
<sequence length="147" mass="16096">MANSPLPIVGGHKSGFGATTRTDSWWVGPALTFLGLSFFVVYATWAAFQGEHYYHAPYLSPFYSPVVYSDLAAAGAAPLEHTLLGAWPAWWPAFIPASPAFLILMFPGAFRFTCYYYRKAYYRSFTGTPPSCAVGPAKVGNYKGETT</sequence>
<gene>
    <name evidence="2" type="ORF">METZ01_LOCUS450181</name>
</gene>
<organism evidence="2">
    <name type="scientific">marine metagenome</name>
    <dbReference type="NCBI Taxonomy" id="408172"/>
    <lineage>
        <taxon>unclassified sequences</taxon>
        <taxon>metagenomes</taxon>
        <taxon>ecological metagenomes</taxon>
    </lineage>
</organism>
<feature type="non-terminal residue" evidence="2">
    <location>
        <position position="147"/>
    </location>
</feature>
<keyword evidence="1" id="KW-0472">Membrane</keyword>